<dbReference type="EMBL" id="JADOXO010001563">
    <property type="protein sequence ID" value="KAF9795047.1"/>
    <property type="molecule type" value="Genomic_DNA"/>
</dbReference>
<sequence length="42" mass="4853">MEQTATACDMGVWPTVLPDYEPEDDLEEIEWTEADVTSWYSV</sequence>
<dbReference type="Proteomes" id="UP000639403">
    <property type="component" value="Unassembled WGS sequence"/>
</dbReference>
<evidence type="ECO:0000313" key="1">
    <source>
        <dbReference type="EMBL" id="KAF9795047.1"/>
    </source>
</evidence>
<name>A0A8H7TVE9_9APHY</name>
<proteinExistence type="predicted"/>
<protein>
    <submittedName>
        <fullName evidence="1">Uncharacterized protein</fullName>
    </submittedName>
</protein>
<accession>A0A8H7TVE9</accession>
<reference evidence="1" key="1">
    <citation type="submission" date="2020-11" db="EMBL/GenBank/DDBJ databases">
        <authorList>
            <person name="Koelle M."/>
            <person name="Horta M.A.C."/>
            <person name="Nowrousian M."/>
            <person name="Ohm R.A."/>
            <person name="Benz P."/>
            <person name="Pilgard A."/>
        </authorList>
    </citation>
    <scope>NUCLEOTIDE SEQUENCE</scope>
    <source>
        <strain evidence="1">FPRL280</strain>
    </source>
</reference>
<reference evidence="1" key="2">
    <citation type="journal article" name="Front. Microbiol.">
        <title>Degradative Capacity of Two Strains of Rhodonia placenta: From Phenotype to Genotype.</title>
        <authorList>
            <person name="Kolle M."/>
            <person name="Horta M.A.C."/>
            <person name="Nowrousian M."/>
            <person name="Ohm R.A."/>
            <person name="Benz J.P."/>
            <person name="Pilgard A."/>
        </authorList>
    </citation>
    <scope>NUCLEOTIDE SEQUENCE</scope>
    <source>
        <strain evidence="1">FPRL280</strain>
    </source>
</reference>
<comment type="caution">
    <text evidence="1">The sequence shown here is derived from an EMBL/GenBank/DDBJ whole genome shotgun (WGS) entry which is preliminary data.</text>
</comment>
<organism evidence="1 2">
    <name type="scientific">Rhodonia placenta</name>
    <dbReference type="NCBI Taxonomy" id="104341"/>
    <lineage>
        <taxon>Eukaryota</taxon>
        <taxon>Fungi</taxon>
        <taxon>Dikarya</taxon>
        <taxon>Basidiomycota</taxon>
        <taxon>Agaricomycotina</taxon>
        <taxon>Agaricomycetes</taxon>
        <taxon>Polyporales</taxon>
        <taxon>Adustoporiaceae</taxon>
        <taxon>Rhodonia</taxon>
    </lineage>
</organism>
<gene>
    <name evidence="1" type="ORF">IEO21_11120</name>
</gene>
<evidence type="ECO:0000313" key="2">
    <source>
        <dbReference type="Proteomes" id="UP000639403"/>
    </source>
</evidence>
<dbReference type="AlphaFoldDB" id="A0A8H7TVE9"/>